<dbReference type="Proteomes" id="UP000054560">
    <property type="component" value="Unassembled WGS sequence"/>
</dbReference>
<dbReference type="EMBL" id="KQ241918">
    <property type="protein sequence ID" value="KNC82527.1"/>
    <property type="molecule type" value="Genomic_DNA"/>
</dbReference>
<feature type="non-terminal residue" evidence="1">
    <location>
        <position position="106"/>
    </location>
</feature>
<evidence type="ECO:0000313" key="1">
    <source>
        <dbReference type="EMBL" id="KNC82527.1"/>
    </source>
</evidence>
<reference evidence="1 2" key="1">
    <citation type="submission" date="2011-02" db="EMBL/GenBank/DDBJ databases">
        <title>The Genome Sequence of Sphaeroforma arctica JP610.</title>
        <authorList>
            <consortium name="The Broad Institute Genome Sequencing Platform"/>
            <person name="Russ C."/>
            <person name="Cuomo C."/>
            <person name="Young S.K."/>
            <person name="Zeng Q."/>
            <person name="Gargeya S."/>
            <person name="Alvarado L."/>
            <person name="Berlin A."/>
            <person name="Chapman S.B."/>
            <person name="Chen Z."/>
            <person name="Freedman E."/>
            <person name="Gellesch M."/>
            <person name="Goldberg J."/>
            <person name="Griggs A."/>
            <person name="Gujja S."/>
            <person name="Heilman E."/>
            <person name="Heiman D."/>
            <person name="Howarth C."/>
            <person name="Mehta T."/>
            <person name="Neiman D."/>
            <person name="Pearson M."/>
            <person name="Roberts A."/>
            <person name="Saif S."/>
            <person name="Shea T."/>
            <person name="Shenoy N."/>
            <person name="Sisk P."/>
            <person name="Stolte C."/>
            <person name="Sykes S."/>
            <person name="White J."/>
            <person name="Yandava C."/>
            <person name="Burger G."/>
            <person name="Gray M.W."/>
            <person name="Holland P.W.H."/>
            <person name="King N."/>
            <person name="Lang F.B.F."/>
            <person name="Roger A.J."/>
            <person name="Ruiz-Trillo I."/>
            <person name="Haas B."/>
            <person name="Nusbaum C."/>
            <person name="Birren B."/>
        </authorList>
    </citation>
    <scope>NUCLEOTIDE SEQUENCE [LARGE SCALE GENOMIC DNA]</scope>
    <source>
        <strain evidence="1 2">JP610</strain>
    </source>
</reference>
<name>A0A0L0G084_9EUKA</name>
<proteinExistence type="predicted"/>
<dbReference type="AlphaFoldDB" id="A0A0L0G084"/>
<dbReference type="RefSeq" id="XP_014156429.1">
    <property type="nucleotide sequence ID" value="XM_014300954.1"/>
</dbReference>
<gene>
    <name evidence="1" type="ORF">SARC_05175</name>
</gene>
<evidence type="ECO:0000313" key="2">
    <source>
        <dbReference type="Proteomes" id="UP000054560"/>
    </source>
</evidence>
<protein>
    <submittedName>
        <fullName evidence="1">Uncharacterized protein</fullName>
    </submittedName>
</protein>
<organism evidence="1 2">
    <name type="scientific">Sphaeroforma arctica JP610</name>
    <dbReference type="NCBI Taxonomy" id="667725"/>
    <lineage>
        <taxon>Eukaryota</taxon>
        <taxon>Ichthyosporea</taxon>
        <taxon>Ichthyophonida</taxon>
        <taxon>Sphaeroforma</taxon>
    </lineage>
</organism>
<sequence length="106" mass="11868">MPKVMYTPVCAHMPTVMIRSAPQAIIQNGSEVERTSVSLSPTCGADLRIPLRLSWYHLTWMYMSSFWSDTDCLAIFGLGRGSPKFSWGVSPSAALWHSFSDGFHIR</sequence>
<accession>A0A0L0G084</accession>
<dbReference type="GeneID" id="25905679"/>
<keyword evidence="2" id="KW-1185">Reference proteome</keyword>